<dbReference type="InterPro" id="IPR029016">
    <property type="entry name" value="GAF-like_dom_sf"/>
</dbReference>
<dbReference type="AlphaFoldDB" id="A0A1G2C7F4"/>
<evidence type="ECO:0000256" key="1">
    <source>
        <dbReference type="ARBA" id="ARBA00022491"/>
    </source>
</evidence>
<proteinExistence type="predicted"/>
<dbReference type="Pfam" id="PF01628">
    <property type="entry name" value="HrcA"/>
    <property type="match status" value="1"/>
</dbReference>
<reference evidence="6 7" key="1">
    <citation type="journal article" date="2016" name="Nat. Commun.">
        <title>Thousands of microbial genomes shed light on interconnected biogeochemical processes in an aquifer system.</title>
        <authorList>
            <person name="Anantharaman K."/>
            <person name="Brown C.T."/>
            <person name="Hug L.A."/>
            <person name="Sharon I."/>
            <person name="Castelle C.J."/>
            <person name="Probst A.J."/>
            <person name="Thomas B.C."/>
            <person name="Singh A."/>
            <person name="Wilkins M.J."/>
            <person name="Karaoz U."/>
            <person name="Brodie E.L."/>
            <person name="Williams K.H."/>
            <person name="Hubbard S.S."/>
            <person name="Banfield J.F."/>
        </authorList>
    </citation>
    <scope>NUCLEOTIDE SEQUENCE [LARGE SCALE GENOMIC DNA]</scope>
</reference>
<dbReference type="PANTHER" id="PTHR34824:SF1">
    <property type="entry name" value="HEAT-INDUCIBLE TRANSCRIPTION REPRESSOR HRCA"/>
    <property type="match status" value="1"/>
</dbReference>
<name>A0A1G2C7F4_9BACT</name>
<gene>
    <name evidence="6" type="ORF">A2128_00490</name>
</gene>
<dbReference type="GO" id="GO:0003677">
    <property type="term" value="F:DNA binding"/>
    <property type="evidence" value="ECO:0007669"/>
    <property type="project" value="InterPro"/>
</dbReference>
<evidence type="ECO:0000256" key="2">
    <source>
        <dbReference type="ARBA" id="ARBA00023015"/>
    </source>
</evidence>
<comment type="caution">
    <text evidence="6">The sequence shown here is derived from an EMBL/GenBank/DDBJ whole genome shotgun (WGS) entry which is preliminary data.</text>
</comment>
<dbReference type="GO" id="GO:0045892">
    <property type="term" value="P:negative regulation of DNA-templated transcription"/>
    <property type="evidence" value="ECO:0007669"/>
    <property type="project" value="TreeGrafter"/>
</dbReference>
<sequence length="239" mass="26913">MRERSTQILEAAVREFIRFGRPVSSLELAKRGLFGVSPATIRAELSSLTRDGYLDQLHTSGGRVPTDKGYELFVERVIMALPAADGFKSGDRSLAEEFLEGAHRKFVRDASRRLRLMGVGYDPESGDLYQSGLDDLFEQLTATGHRELTEVARDIERLGERCAELMERSVRFLNEDALPRVFIGKRSPLTASEHLAVIVDEYRDGEGGTFFFVALGPKRMDYQRNLSLFKLLHTAIFHG</sequence>
<dbReference type="InterPro" id="IPR021153">
    <property type="entry name" value="HrcA_C"/>
</dbReference>
<dbReference type="SUPFAM" id="SSF55781">
    <property type="entry name" value="GAF domain-like"/>
    <property type="match status" value="1"/>
</dbReference>
<organism evidence="6 7">
    <name type="scientific">Candidatus Liptonbacteria bacterium GWC1_60_9</name>
    <dbReference type="NCBI Taxonomy" id="1798645"/>
    <lineage>
        <taxon>Bacteria</taxon>
        <taxon>Candidatus Liptoniibacteriota</taxon>
    </lineage>
</organism>
<evidence type="ECO:0000313" key="7">
    <source>
        <dbReference type="Proteomes" id="UP000176349"/>
    </source>
</evidence>
<feature type="domain" description="Heat-inducible transcription repressor HrcA C-terminal" evidence="5">
    <location>
        <begin position="102"/>
        <end position="224"/>
    </location>
</feature>
<dbReference type="InterPro" id="IPR002571">
    <property type="entry name" value="HrcA"/>
</dbReference>
<dbReference type="Gene3D" id="1.10.10.10">
    <property type="entry name" value="Winged helix-like DNA-binding domain superfamily/Winged helix DNA-binding domain"/>
    <property type="match status" value="1"/>
</dbReference>
<dbReference type="Proteomes" id="UP000176349">
    <property type="component" value="Unassembled WGS sequence"/>
</dbReference>
<keyword evidence="4" id="KW-0804">Transcription</keyword>
<dbReference type="Gene3D" id="3.30.450.40">
    <property type="match status" value="1"/>
</dbReference>
<keyword evidence="2" id="KW-0805">Transcription regulation</keyword>
<dbReference type="SUPFAM" id="SSF46785">
    <property type="entry name" value="Winged helix' DNA-binding domain"/>
    <property type="match status" value="1"/>
</dbReference>
<dbReference type="EMBL" id="MHKV01000015">
    <property type="protein sequence ID" value="OGY97324.1"/>
    <property type="molecule type" value="Genomic_DNA"/>
</dbReference>
<dbReference type="PANTHER" id="PTHR34824">
    <property type="entry name" value="HEAT-INDUCIBLE TRANSCRIPTION REPRESSOR HRCA"/>
    <property type="match status" value="1"/>
</dbReference>
<keyword evidence="3" id="KW-0346">Stress response</keyword>
<dbReference type="InterPro" id="IPR036390">
    <property type="entry name" value="WH_DNA-bd_sf"/>
</dbReference>
<dbReference type="InterPro" id="IPR036388">
    <property type="entry name" value="WH-like_DNA-bd_sf"/>
</dbReference>
<evidence type="ECO:0000313" key="6">
    <source>
        <dbReference type="EMBL" id="OGY97324.1"/>
    </source>
</evidence>
<keyword evidence="1" id="KW-0678">Repressor</keyword>
<evidence type="ECO:0000256" key="4">
    <source>
        <dbReference type="ARBA" id="ARBA00023163"/>
    </source>
</evidence>
<accession>A0A1G2C7F4</accession>
<protein>
    <recommendedName>
        <fullName evidence="5">Heat-inducible transcription repressor HrcA C-terminal domain-containing protein</fullName>
    </recommendedName>
</protein>
<evidence type="ECO:0000256" key="3">
    <source>
        <dbReference type="ARBA" id="ARBA00023016"/>
    </source>
</evidence>
<evidence type="ECO:0000259" key="5">
    <source>
        <dbReference type="Pfam" id="PF01628"/>
    </source>
</evidence>